<sequence>MMRDATARATGPTFDQIRRRAYELWERNHQPMGFEIEFWLMAEKELRAERDRAARAEATEGGDSLPPQQA</sequence>
<reference evidence="2" key="1">
    <citation type="submission" date="2019-12" db="EMBL/GenBank/DDBJ databases">
        <authorList>
            <person name="Cremers G."/>
        </authorList>
    </citation>
    <scope>NUCLEOTIDE SEQUENCE</scope>
    <source>
        <strain evidence="2">Mbul2</strain>
    </source>
</reference>
<accession>A0A679K5X0</accession>
<gene>
    <name evidence="2" type="ORF">MBLL_04023</name>
</gene>
<feature type="region of interest" description="Disordered" evidence="1">
    <location>
        <begin position="51"/>
        <end position="70"/>
    </location>
</feature>
<organism evidence="2">
    <name type="scientific">Methylobacterium bullatum</name>
    <dbReference type="NCBI Taxonomy" id="570505"/>
    <lineage>
        <taxon>Bacteria</taxon>
        <taxon>Pseudomonadati</taxon>
        <taxon>Pseudomonadota</taxon>
        <taxon>Alphaproteobacteria</taxon>
        <taxon>Hyphomicrobiales</taxon>
        <taxon>Methylobacteriaceae</taxon>
        <taxon>Methylobacterium</taxon>
    </lineage>
</organism>
<dbReference type="EMBL" id="LR743511">
    <property type="protein sequence ID" value="CAA2144903.1"/>
    <property type="molecule type" value="Genomic_DNA"/>
</dbReference>
<evidence type="ECO:0000313" key="2">
    <source>
        <dbReference type="EMBL" id="CAA2144903.1"/>
    </source>
</evidence>
<proteinExistence type="predicted"/>
<dbReference type="Pfam" id="PF11154">
    <property type="entry name" value="DUF2934"/>
    <property type="match status" value="1"/>
</dbReference>
<evidence type="ECO:0000256" key="1">
    <source>
        <dbReference type="SAM" id="MobiDB-lite"/>
    </source>
</evidence>
<name>A0A679K5X0_9HYPH</name>
<dbReference type="AlphaFoldDB" id="A0A679K5X0"/>
<dbReference type="InterPro" id="IPR021327">
    <property type="entry name" value="DUF2934"/>
</dbReference>
<evidence type="ECO:0008006" key="3">
    <source>
        <dbReference type="Google" id="ProtNLM"/>
    </source>
</evidence>
<dbReference type="RefSeq" id="WP_018043320.1">
    <property type="nucleotide sequence ID" value="NZ_LR743511.1"/>
</dbReference>
<protein>
    <recommendedName>
        <fullName evidence="3">DUF2934 domain-containing protein</fullName>
    </recommendedName>
</protein>